<gene>
    <name evidence="2" type="ORF">NZK81_09310</name>
</gene>
<feature type="region of interest" description="Disordered" evidence="1">
    <location>
        <begin position="1"/>
        <end position="23"/>
    </location>
</feature>
<proteinExistence type="predicted"/>
<reference evidence="2" key="1">
    <citation type="submission" date="2022-09" db="EMBL/GenBank/DDBJ databases">
        <title>Novosphingobium sp. Nov., a polycyclic aromatic hydrocarbon-degrading bacterium isolated form mangrove sediments in HongKong.</title>
        <authorList>
            <person name="Hu Z."/>
        </authorList>
    </citation>
    <scope>NUCLEOTIDE SEQUENCE</scope>
    <source>
        <strain evidence="2">HK4-1</strain>
    </source>
</reference>
<evidence type="ECO:0000313" key="3">
    <source>
        <dbReference type="Proteomes" id="UP001165583"/>
    </source>
</evidence>
<evidence type="ECO:0000313" key="2">
    <source>
        <dbReference type="EMBL" id="MCT2399748.1"/>
    </source>
</evidence>
<accession>A0ABT2I568</accession>
<comment type="caution">
    <text evidence="2">The sequence shown here is derived from an EMBL/GenBank/DDBJ whole genome shotgun (WGS) entry which is preliminary data.</text>
</comment>
<dbReference type="RefSeq" id="WP_260045850.1">
    <property type="nucleotide sequence ID" value="NZ_JANZXA010000005.1"/>
</dbReference>
<organism evidence="2 3">
    <name type="scientific">Novosphingobium mangrovi</name>
    <name type="common">ex Huang et al. 2023</name>
    <dbReference type="NCBI Taxonomy" id="2976432"/>
    <lineage>
        <taxon>Bacteria</taxon>
        <taxon>Pseudomonadati</taxon>
        <taxon>Pseudomonadota</taxon>
        <taxon>Alphaproteobacteria</taxon>
        <taxon>Sphingomonadales</taxon>
        <taxon>Sphingomonadaceae</taxon>
        <taxon>Novosphingobium</taxon>
    </lineage>
</organism>
<dbReference type="EMBL" id="JANZXA010000005">
    <property type="protein sequence ID" value="MCT2399748.1"/>
    <property type="molecule type" value="Genomic_DNA"/>
</dbReference>
<dbReference type="Proteomes" id="UP001165583">
    <property type="component" value="Unassembled WGS sequence"/>
</dbReference>
<sequence>MPSAALASSFRPFDPGQPSTPDPVVSVSWGSIFPVRLARKPKAQACAHCRFWDSFDEHDPSGAGLCRRFALAPTYDAWPITEAADRCGDWAQAEAPARQANA</sequence>
<protein>
    <submittedName>
        <fullName evidence="2">Uncharacterized protein</fullName>
    </submittedName>
</protein>
<keyword evidence="3" id="KW-1185">Reference proteome</keyword>
<evidence type="ECO:0000256" key="1">
    <source>
        <dbReference type="SAM" id="MobiDB-lite"/>
    </source>
</evidence>
<name>A0ABT2I568_9SPHN</name>